<evidence type="ECO:0000259" key="6">
    <source>
        <dbReference type="Pfam" id="PF00155"/>
    </source>
</evidence>
<feature type="domain" description="Aminotransferase class I/classII large" evidence="6">
    <location>
        <begin position="32"/>
        <end position="387"/>
    </location>
</feature>
<evidence type="ECO:0000313" key="7">
    <source>
        <dbReference type="EMBL" id="KKM62374.1"/>
    </source>
</evidence>
<reference evidence="7" key="1">
    <citation type="journal article" date="2015" name="Nature">
        <title>Complex archaea that bridge the gap between prokaryotes and eukaryotes.</title>
        <authorList>
            <person name="Spang A."/>
            <person name="Saw J.H."/>
            <person name="Jorgensen S.L."/>
            <person name="Zaremba-Niedzwiedzka K."/>
            <person name="Martijn J."/>
            <person name="Lind A.E."/>
            <person name="van Eijk R."/>
            <person name="Schleper C."/>
            <person name="Guy L."/>
            <person name="Ettema T.J."/>
        </authorList>
    </citation>
    <scope>NUCLEOTIDE SEQUENCE</scope>
</reference>
<evidence type="ECO:0000256" key="5">
    <source>
        <dbReference type="ARBA" id="ARBA00037974"/>
    </source>
</evidence>
<accession>A0A0F9IYA7</accession>
<evidence type="ECO:0000256" key="1">
    <source>
        <dbReference type="ARBA" id="ARBA00001933"/>
    </source>
</evidence>
<comment type="caution">
    <text evidence="7">The sequence shown here is derived from an EMBL/GenBank/DDBJ whole genome shotgun (WGS) entry which is preliminary data.</text>
</comment>
<gene>
    <name evidence="7" type="ORF">LCGC14_1522330</name>
</gene>
<dbReference type="InterPro" id="IPR015422">
    <property type="entry name" value="PyrdxlP-dep_Trfase_small"/>
</dbReference>
<dbReference type="GO" id="GO:0047804">
    <property type="term" value="F:cysteine-S-conjugate beta-lyase activity"/>
    <property type="evidence" value="ECO:0007669"/>
    <property type="project" value="UniProtKB-EC"/>
</dbReference>
<dbReference type="AlphaFoldDB" id="A0A0F9IYA7"/>
<dbReference type="SUPFAM" id="SSF53383">
    <property type="entry name" value="PLP-dependent transferases"/>
    <property type="match status" value="1"/>
</dbReference>
<name>A0A0F9IYA7_9ZZZZ</name>
<protein>
    <recommendedName>
        <fullName evidence="2">cysteine-S-conjugate beta-lyase</fullName>
        <ecNumber evidence="2">4.4.1.13</ecNumber>
    </recommendedName>
</protein>
<keyword evidence="4" id="KW-0456">Lyase</keyword>
<dbReference type="PANTHER" id="PTHR43525">
    <property type="entry name" value="PROTEIN MALY"/>
    <property type="match status" value="1"/>
</dbReference>
<comment type="cofactor">
    <cofactor evidence="1">
        <name>pyridoxal 5'-phosphate</name>
        <dbReference type="ChEBI" id="CHEBI:597326"/>
    </cofactor>
</comment>
<dbReference type="InterPro" id="IPR027619">
    <property type="entry name" value="C-S_lyase_PatB-like"/>
</dbReference>
<evidence type="ECO:0000256" key="2">
    <source>
        <dbReference type="ARBA" id="ARBA00012224"/>
    </source>
</evidence>
<dbReference type="Pfam" id="PF00155">
    <property type="entry name" value="Aminotran_1_2"/>
    <property type="match status" value="1"/>
</dbReference>
<evidence type="ECO:0000256" key="4">
    <source>
        <dbReference type="ARBA" id="ARBA00023239"/>
    </source>
</evidence>
<dbReference type="EMBL" id="LAZR01011307">
    <property type="protein sequence ID" value="KKM62374.1"/>
    <property type="molecule type" value="Genomic_DNA"/>
</dbReference>
<keyword evidence="3" id="KW-0663">Pyridoxal phosphate</keyword>
<dbReference type="CDD" id="cd00609">
    <property type="entry name" value="AAT_like"/>
    <property type="match status" value="1"/>
</dbReference>
<dbReference type="NCBIfam" id="TIGR04350">
    <property type="entry name" value="C_S_lyase_PatB"/>
    <property type="match status" value="1"/>
</dbReference>
<dbReference type="Gene3D" id="3.90.1150.10">
    <property type="entry name" value="Aspartate Aminotransferase, domain 1"/>
    <property type="match status" value="1"/>
</dbReference>
<dbReference type="EC" id="4.4.1.13" evidence="2"/>
<dbReference type="InterPro" id="IPR004839">
    <property type="entry name" value="Aminotransferase_I/II_large"/>
</dbReference>
<comment type="similarity">
    <text evidence="5">Belongs to the class-II pyridoxal-phosphate-dependent aminotransferase family. MalY/PatB cystathionine beta-lyase subfamily.</text>
</comment>
<evidence type="ECO:0000256" key="3">
    <source>
        <dbReference type="ARBA" id="ARBA00022898"/>
    </source>
</evidence>
<dbReference type="Gene3D" id="3.40.640.10">
    <property type="entry name" value="Type I PLP-dependent aspartate aminotransferase-like (Major domain)"/>
    <property type="match status" value="1"/>
</dbReference>
<dbReference type="InterPro" id="IPR051798">
    <property type="entry name" value="Class-II_PLP-Dep_Aminotrans"/>
</dbReference>
<dbReference type="PANTHER" id="PTHR43525:SF1">
    <property type="entry name" value="PROTEIN MALY"/>
    <property type="match status" value="1"/>
</dbReference>
<dbReference type="InterPro" id="IPR015421">
    <property type="entry name" value="PyrdxlP-dep_Trfase_major"/>
</dbReference>
<organism evidence="7">
    <name type="scientific">marine sediment metagenome</name>
    <dbReference type="NCBI Taxonomy" id="412755"/>
    <lineage>
        <taxon>unclassified sequences</taxon>
        <taxon>metagenomes</taxon>
        <taxon>ecological metagenomes</taxon>
    </lineage>
</organism>
<dbReference type="InterPro" id="IPR015424">
    <property type="entry name" value="PyrdxlP-dep_Trfase"/>
</dbReference>
<proteinExistence type="inferred from homology"/>
<sequence>MNAQQWSFDEVIDRSKTQSVKWDSFENDLLPLWVADMDFRAPQPIIKAIIQRAEHGIYGYTYYPSSYYDVLLKWFKRRYNWVIKKKWLVFTPGVISAINLTIQAFSNPGDKIIVQNPVYYPFYGAIQTNGRRILLNPLKLLNGRFQMDFEDLEQKIKDPRAKLLILCSPHNPVGRVWIMDELTQLGELCIENGIRIIADEVHCDLIYPGYKHTNFASISEKFAQNSITCTSASKTFNVPGLQLSNIIIPNQKLWQTFNSSLESVFLPEKYGYLPNTLSIVAIQAAFEKCEDWLDSLILYLRDNLEFLKSFINKNLPQINIIEPEGTYLVWLDFRKLGMTSIQLDTFLRERAKVILDEGYKFGQGGKGFERINIACPRSILEEALNRIYNAVINLEN</sequence>
<dbReference type="GO" id="GO:0030170">
    <property type="term" value="F:pyridoxal phosphate binding"/>
    <property type="evidence" value="ECO:0007669"/>
    <property type="project" value="InterPro"/>
</dbReference>